<dbReference type="Gene3D" id="1.20.5.340">
    <property type="match status" value="1"/>
</dbReference>
<dbReference type="AlphaFoldDB" id="A0A8H2VWN9"/>
<dbReference type="EMBL" id="CAJHIA010000017">
    <property type="protein sequence ID" value="CAD6446264.1"/>
    <property type="molecule type" value="Genomic_DNA"/>
</dbReference>
<dbReference type="Proteomes" id="UP000624404">
    <property type="component" value="Unassembled WGS sequence"/>
</dbReference>
<name>A0A8H2VWN9_9HELO</name>
<keyword evidence="5" id="KW-1185">Reference proteome</keyword>
<sequence length="173" mass="19016">KEIMMLLLEKRGAEVVITEEVVKAAAENRYSGKEIMMLLLEKRGAEVVITEEVVKAAAENRKSGSRLLNSTTQPNLGKKNKIQRLLKRGVESDLSNPRKVTPLWIAATNGHIEVVRLLLETKSVNVNATSVSGRSPIFYPAVNGHEEIVKLLLNTEANPTFIDTEGDTALLVS</sequence>
<dbReference type="InterPro" id="IPR002110">
    <property type="entry name" value="Ankyrin_rpt"/>
</dbReference>
<protein>
    <submittedName>
        <fullName evidence="4">B7a5bf77-39d6-4c44-a99b-040df980e6b2</fullName>
    </submittedName>
</protein>
<dbReference type="PROSITE" id="PS50088">
    <property type="entry name" value="ANK_REPEAT"/>
    <property type="match status" value="2"/>
</dbReference>
<dbReference type="SMART" id="SM00248">
    <property type="entry name" value="ANK"/>
    <property type="match status" value="2"/>
</dbReference>
<dbReference type="SUPFAM" id="SSF48403">
    <property type="entry name" value="Ankyrin repeat"/>
    <property type="match status" value="1"/>
</dbReference>
<proteinExistence type="predicted"/>
<organism evidence="4 5">
    <name type="scientific">Sclerotinia trifoliorum</name>
    <dbReference type="NCBI Taxonomy" id="28548"/>
    <lineage>
        <taxon>Eukaryota</taxon>
        <taxon>Fungi</taxon>
        <taxon>Dikarya</taxon>
        <taxon>Ascomycota</taxon>
        <taxon>Pezizomycotina</taxon>
        <taxon>Leotiomycetes</taxon>
        <taxon>Helotiales</taxon>
        <taxon>Sclerotiniaceae</taxon>
        <taxon>Sclerotinia</taxon>
    </lineage>
</organism>
<dbReference type="Pfam" id="PF23397">
    <property type="entry name" value="DUF7104"/>
    <property type="match status" value="2"/>
</dbReference>
<accession>A0A8H2VWN9</accession>
<dbReference type="PANTHER" id="PTHR24198:SF165">
    <property type="entry name" value="ANKYRIN REPEAT-CONTAINING PROTEIN-RELATED"/>
    <property type="match status" value="1"/>
</dbReference>
<evidence type="ECO:0000256" key="1">
    <source>
        <dbReference type="ARBA" id="ARBA00022737"/>
    </source>
</evidence>
<feature type="repeat" description="ANK" evidence="3">
    <location>
        <begin position="132"/>
        <end position="164"/>
    </location>
</feature>
<gene>
    <name evidence="4" type="ORF">SCLTRI_LOCUS5969</name>
</gene>
<evidence type="ECO:0000256" key="3">
    <source>
        <dbReference type="PROSITE-ProRule" id="PRU00023"/>
    </source>
</evidence>
<keyword evidence="2 3" id="KW-0040">ANK repeat</keyword>
<comment type="caution">
    <text evidence="4">The sequence shown here is derived from an EMBL/GenBank/DDBJ whole genome shotgun (WGS) entry which is preliminary data.</text>
</comment>
<dbReference type="Pfam" id="PF12796">
    <property type="entry name" value="Ank_2"/>
    <property type="match status" value="1"/>
</dbReference>
<evidence type="ECO:0000313" key="5">
    <source>
        <dbReference type="Proteomes" id="UP000624404"/>
    </source>
</evidence>
<dbReference type="PANTHER" id="PTHR24198">
    <property type="entry name" value="ANKYRIN REPEAT AND PROTEIN KINASE DOMAIN-CONTAINING PROTEIN"/>
    <property type="match status" value="1"/>
</dbReference>
<evidence type="ECO:0000313" key="4">
    <source>
        <dbReference type="EMBL" id="CAD6446264.1"/>
    </source>
</evidence>
<reference evidence="4" key="1">
    <citation type="submission" date="2020-10" db="EMBL/GenBank/DDBJ databases">
        <authorList>
            <person name="Kusch S."/>
        </authorList>
    </citation>
    <scope>NUCLEOTIDE SEQUENCE</scope>
    <source>
        <strain evidence="4">SwB9</strain>
    </source>
</reference>
<evidence type="ECO:0000256" key="2">
    <source>
        <dbReference type="ARBA" id="ARBA00023043"/>
    </source>
</evidence>
<keyword evidence="1" id="KW-0677">Repeat</keyword>
<dbReference type="OrthoDB" id="3562223at2759"/>
<feature type="repeat" description="ANK" evidence="3">
    <location>
        <begin position="98"/>
        <end position="120"/>
    </location>
</feature>
<dbReference type="InterPro" id="IPR055530">
    <property type="entry name" value="DUF7104"/>
</dbReference>
<dbReference type="InterPro" id="IPR036770">
    <property type="entry name" value="Ankyrin_rpt-contain_sf"/>
</dbReference>
<feature type="non-terminal residue" evidence="4">
    <location>
        <position position="173"/>
    </location>
</feature>
<dbReference type="Gene3D" id="1.25.40.20">
    <property type="entry name" value="Ankyrin repeat-containing domain"/>
    <property type="match status" value="1"/>
</dbReference>
<dbReference type="PROSITE" id="PS50297">
    <property type="entry name" value="ANK_REP_REGION"/>
    <property type="match status" value="2"/>
</dbReference>